<feature type="transmembrane region" description="Helical" evidence="13">
    <location>
        <begin position="495"/>
        <end position="515"/>
    </location>
</feature>
<evidence type="ECO:0000256" key="6">
    <source>
        <dbReference type="ARBA" id="ARBA00022741"/>
    </source>
</evidence>
<dbReference type="SUPFAM" id="SSF52540">
    <property type="entry name" value="P-loop containing nucleoside triphosphate hydrolases"/>
    <property type="match status" value="1"/>
</dbReference>
<keyword evidence="13" id="KW-0408">Iron</keyword>
<dbReference type="GO" id="GO:0015093">
    <property type="term" value="F:ferrous iron transmembrane transporter activity"/>
    <property type="evidence" value="ECO:0007669"/>
    <property type="project" value="UniProtKB-UniRule"/>
</dbReference>
<dbReference type="EMBL" id="CVTD020000010">
    <property type="protein sequence ID" value="CRZ33934.1"/>
    <property type="molecule type" value="Genomic_DNA"/>
</dbReference>
<dbReference type="Gene3D" id="1.10.287.1770">
    <property type="match status" value="1"/>
</dbReference>
<dbReference type="InterPro" id="IPR027417">
    <property type="entry name" value="P-loop_NTPase"/>
</dbReference>
<dbReference type="Gene3D" id="3.40.50.300">
    <property type="entry name" value="P-loop containing nucleotide triphosphate hydrolases"/>
    <property type="match status" value="1"/>
</dbReference>
<dbReference type="InterPro" id="IPR003373">
    <property type="entry name" value="Fe2_transport_prot-B"/>
</dbReference>
<feature type="transmembrane region" description="Helical" evidence="13">
    <location>
        <begin position="555"/>
        <end position="577"/>
    </location>
</feature>
<evidence type="ECO:0000256" key="12">
    <source>
        <dbReference type="PIRSR" id="PIRSR603373-2"/>
    </source>
</evidence>
<evidence type="ECO:0000256" key="5">
    <source>
        <dbReference type="ARBA" id="ARBA00022692"/>
    </source>
</evidence>
<keyword evidence="16" id="KW-1185">Reference proteome</keyword>
<keyword evidence="6 11" id="KW-0547">Nucleotide-binding</keyword>
<evidence type="ECO:0000256" key="7">
    <source>
        <dbReference type="ARBA" id="ARBA00022989"/>
    </source>
</evidence>
<dbReference type="InterPro" id="IPR011640">
    <property type="entry name" value="Fe2_transport_prot_B_C"/>
</dbReference>
<accession>A0A0H5SET3</accession>
<dbReference type="Pfam" id="PF07664">
    <property type="entry name" value="FeoB_C"/>
    <property type="match status" value="1"/>
</dbReference>
<feature type="transmembrane region" description="Helical" evidence="13">
    <location>
        <begin position="689"/>
        <end position="710"/>
    </location>
</feature>
<evidence type="ECO:0000259" key="14">
    <source>
        <dbReference type="PROSITE" id="PS51711"/>
    </source>
</evidence>
<dbReference type="Proteomes" id="UP000236497">
    <property type="component" value="Unassembled WGS sequence"/>
</dbReference>
<keyword evidence="9 13" id="KW-0472">Membrane</keyword>
<dbReference type="PANTHER" id="PTHR43185">
    <property type="entry name" value="FERROUS IRON TRANSPORT PROTEIN B"/>
    <property type="match status" value="1"/>
</dbReference>
<comment type="subcellular location">
    <subcellularLocation>
        <location evidence="2 13">Cell membrane</location>
        <topology evidence="2 13">Multi-pass membrane protein</topology>
    </subcellularLocation>
</comment>
<feature type="transmembrane region" description="Helical" evidence="13">
    <location>
        <begin position="473"/>
        <end position="489"/>
    </location>
</feature>
<dbReference type="GO" id="GO:0005525">
    <property type="term" value="F:GTP binding"/>
    <property type="evidence" value="ECO:0007669"/>
    <property type="project" value="UniProtKB-KW"/>
</dbReference>
<evidence type="ECO:0000256" key="9">
    <source>
        <dbReference type="ARBA" id="ARBA00023136"/>
    </source>
</evidence>
<dbReference type="PANTHER" id="PTHR43185:SF2">
    <property type="entry name" value="FERROUS IRON TRANSPORT PROTEIN B"/>
    <property type="match status" value="1"/>
</dbReference>
<dbReference type="AlphaFoldDB" id="A0A0H5SET3"/>
<evidence type="ECO:0000256" key="13">
    <source>
        <dbReference type="RuleBase" id="RU362098"/>
    </source>
</evidence>
<dbReference type="CDD" id="cd01879">
    <property type="entry name" value="FeoB"/>
    <property type="match status" value="1"/>
</dbReference>
<comment type="function">
    <text evidence="1 13">Probable transporter of a GTP-driven Fe(2+) uptake system.</text>
</comment>
<dbReference type="InterPro" id="IPR011642">
    <property type="entry name" value="Gate_dom"/>
</dbReference>
<dbReference type="Pfam" id="PF17910">
    <property type="entry name" value="FeoB_Cyto"/>
    <property type="match status" value="1"/>
</dbReference>
<keyword evidence="13" id="KW-0406">Ion transport</keyword>
<proteinExistence type="inferred from homology"/>
<evidence type="ECO:0000313" key="16">
    <source>
        <dbReference type="Proteomes" id="UP000236497"/>
    </source>
</evidence>
<feature type="binding site" evidence="12">
    <location>
        <position position="47"/>
    </location>
    <ligand>
        <name>Mg(2+)</name>
        <dbReference type="ChEBI" id="CHEBI:18420"/>
        <label>2</label>
    </ligand>
</feature>
<evidence type="ECO:0000256" key="4">
    <source>
        <dbReference type="ARBA" id="ARBA00022475"/>
    </source>
</evidence>
<feature type="binding site" evidence="12">
    <location>
        <position position="48"/>
    </location>
    <ligand>
        <name>Mg(2+)</name>
        <dbReference type="ChEBI" id="CHEBI:18420"/>
        <label>2</label>
    </ligand>
</feature>
<dbReference type="PROSITE" id="PS51711">
    <property type="entry name" value="G_FEOB"/>
    <property type="match status" value="1"/>
</dbReference>
<keyword evidence="5 13" id="KW-0812">Transmembrane</keyword>
<feature type="transmembrane region" description="Helical" evidence="13">
    <location>
        <begin position="652"/>
        <end position="669"/>
    </location>
</feature>
<feature type="binding site" evidence="12">
    <location>
        <position position="45"/>
    </location>
    <ligand>
        <name>Mg(2+)</name>
        <dbReference type="ChEBI" id="CHEBI:18420"/>
        <label>2</label>
    </ligand>
</feature>
<keyword evidence="13" id="KW-0410">Iron transport</keyword>
<feature type="binding site" evidence="12">
    <location>
        <position position="44"/>
    </location>
    <ligand>
        <name>Mg(2+)</name>
        <dbReference type="ChEBI" id="CHEBI:18420"/>
        <label>2</label>
    </ligand>
</feature>
<keyword evidence="3 13" id="KW-0813">Transport</keyword>
<organism evidence="15 16">
    <name type="scientific">Herbinix hemicellulosilytica</name>
    <dbReference type="NCBI Taxonomy" id="1564487"/>
    <lineage>
        <taxon>Bacteria</taxon>
        <taxon>Bacillati</taxon>
        <taxon>Bacillota</taxon>
        <taxon>Clostridia</taxon>
        <taxon>Lachnospirales</taxon>
        <taxon>Lachnospiraceae</taxon>
        <taxon>Herbinix</taxon>
    </lineage>
</organism>
<keyword evidence="12" id="KW-0460">Magnesium</keyword>
<feature type="transmembrane region" description="Helical" evidence="13">
    <location>
        <begin position="382"/>
        <end position="404"/>
    </location>
</feature>
<evidence type="ECO:0000256" key="3">
    <source>
        <dbReference type="ARBA" id="ARBA00022448"/>
    </source>
</evidence>
<feature type="transmembrane region" description="Helical" evidence="13">
    <location>
        <begin position="606"/>
        <end position="631"/>
    </location>
</feature>
<feature type="domain" description="FeoB-type G" evidence="14">
    <location>
        <begin position="26"/>
        <end position="188"/>
    </location>
</feature>
<keyword evidence="8 11" id="KW-0342">GTP-binding</keyword>
<name>A0A0H5SET3_HERHM</name>
<protein>
    <recommendedName>
        <fullName evidence="10 13">Ferrous iron transport protein B</fullName>
    </recommendedName>
</protein>
<dbReference type="InterPro" id="IPR041069">
    <property type="entry name" value="FeoB_Cyto"/>
</dbReference>
<comment type="similarity">
    <text evidence="13">Belongs to the TRAFAC class TrmE-Era-EngA-EngB-Septin-like GTPase superfamily. FeoB GTPase (TC 9.A.8) family.</text>
</comment>
<feature type="transmembrane region" description="Helical" evidence="13">
    <location>
        <begin position="319"/>
        <end position="337"/>
    </location>
</feature>
<dbReference type="RefSeq" id="WP_103202071.1">
    <property type="nucleotide sequence ID" value="NZ_CVTD020000010.1"/>
</dbReference>
<evidence type="ECO:0000313" key="15">
    <source>
        <dbReference type="EMBL" id="CRZ33934.1"/>
    </source>
</evidence>
<keyword evidence="7 13" id="KW-1133">Transmembrane helix</keyword>
<evidence type="ECO:0000256" key="8">
    <source>
        <dbReference type="ARBA" id="ARBA00023134"/>
    </source>
</evidence>
<dbReference type="InterPro" id="IPR030389">
    <property type="entry name" value="G_FEOB_dom"/>
</dbReference>
<dbReference type="InterPro" id="IPR050860">
    <property type="entry name" value="FeoB_GTPase"/>
</dbReference>
<evidence type="ECO:0000256" key="10">
    <source>
        <dbReference type="NCBIfam" id="TIGR00437"/>
    </source>
</evidence>
<feature type="binding site" evidence="11">
    <location>
        <begin position="33"/>
        <end position="40"/>
    </location>
    <ligand>
        <name>GTP</name>
        <dbReference type="ChEBI" id="CHEBI:37565"/>
        <label>1</label>
    </ligand>
</feature>
<sequence>MGLTNSSTGIKAVDSGLVIKKLTPNDKVIAVAGNPNVGKSTVFNSLTGLNQHTGNWPGKTVTSAQGYCRYGDSTYILVDIPGTYSLMAHSAEEEVARNFICFGDPDAVIVICDATCLERNFNLVLQILEFTGKVVVCVNMMDEARKKNIRVDLDAISKKLGVPVIGTTARKKNGLKELMQSVSQLSCQPEENPPFRIKYPKPIEDAIAHLEPFIKQKVEKKINTRWLSLKLLDYDETLITALNEYLGYDLISDEEIQKQLNIAKKILSDGRITGNDLRDKIVASIVLTAEDICSDTVHFNKSNYNARDRKIDRILTNKWTGIPIMLALLMGIFWLTITGANYPSQLISDGLFWVQDRLTDFFQYIGAPDWLHGMLVLGVYRVLAWVVSVMLPPMAIFFPLFTLLEDLGYLPRVAFNLDKYFKKCSACGKQALTMCMGLGCNAAGIIGCRIIDSPRERLIAIITNNFVPCNGRFPTLIAIITMFFVGHAAGPFESVFSVILLTGVIVLGIFMTFIVSKILSKTILKGIPSSFTLELPPYRIPQIGKVIVRSIFDRTIFVLARAVVVAAPAGLIIWIMANISIGNMTLLAHCSNFLDPFAKMLGMDGVILFAFILGLPANEIVIPIIIMAYMASGSIMELDSLWDLKQLLVNNGWTWITAISTMLFSLMHWPCSTTCLTIRKETQSWKWTAISFAVPTIAGIVICFVFANIARLFI</sequence>
<dbReference type="OrthoDB" id="9809127at2"/>
<keyword evidence="4" id="KW-1003">Cell membrane</keyword>
<evidence type="ECO:0000256" key="2">
    <source>
        <dbReference type="ARBA" id="ARBA00004651"/>
    </source>
</evidence>
<dbReference type="Pfam" id="PF02421">
    <property type="entry name" value="FeoB_N"/>
    <property type="match status" value="1"/>
</dbReference>
<dbReference type="GO" id="GO:0005886">
    <property type="term" value="C:plasma membrane"/>
    <property type="evidence" value="ECO:0007669"/>
    <property type="project" value="UniProtKB-SubCell"/>
</dbReference>
<keyword evidence="12" id="KW-0479">Metal-binding</keyword>
<dbReference type="Pfam" id="PF07670">
    <property type="entry name" value="Gate"/>
    <property type="match status" value="2"/>
</dbReference>
<dbReference type="GO" id="GO:0046872">
    <property type="term" value="F:metal ion binding"/>
    <property type="evidence" value="ECO:0007669"/>
    <property type="project" value="UniProtKB-KW"/>
</dbReference>
<reference evidence="15 16" key="1">
    <citation type="submission" date="2015-06" db="EMBL/GenBank/DDBJ databases">
        <authorList>
            <person name="Wibberg Daniel"/>
        </authorList>
    </citation>
    <scope>NUCLEOTIDE SEQUENCE [LARGE SCALE GENOMIC DNA]</scope>
    <source>
        <strain evidence="15 16">T3/55T</strain>
    </source>
</reference>
<evidence type="ECO:0000256" key="1">
    <source>
        <dbReference type="ARBA" id="ARBA00003926"/>
    </source>
</evidence>
<feature type="binding site" evidence="11">
    <location>
        <begin position="79"/>
        <end position="82"/>
    </location>
    <ligand>
        <name>GTP</name>
        <dbReference type="ChEBI" id="CHEBI:37565"/>
        <label>1</label>
    </ligand>
</feature>
<evidence type="ECO:0000256" key="11">
    <source>
        <dbReference type="PIRSR" id="PIRSR603373-1"/>
    </source>
</evidence>
<gene>
    <name evidence="15" type="primary">feoB2</name>
    <name evidence="15" type="ORF">HHT355_0731</name>
</gene>
<feature type="binding site" evidence="11">
    <location>
        <begin position="139"/>
        <end position="142"/>
    </location>
    <ligand>
        <name>GTP</name>
        <dbReference type="ChEBI" id="CHEBI:37565"/>
        <label>1</label>
    </ligand>
</feature>
<dbReference type="NCBIfam" id="TIGR00437">
    <property type="entry name" value="feoB"/>
    <property type="match status" value="1"/>
</dbReference>